<dbReference type="AlphaFoldDB" id="A0A0N5BF42"/>
<accession>A0A0N5BF42</accession>
<feature type="chain" id="PRO_5005894180" evidence="1">
    <location>
        <begin position="20"/>
        <end position="93"/>
    </location>
</feature>
<dbReference type="WBParaSite" id="SPAL_0000461100.1">
    <property type="protein sequence ID" value="SPAL_0000461100.1"/>
    <property type="gene ID" value="SPAL_0000461100"/>
</dbReference>
<protein>
    <submittedName>
        <fullName evidence="3">COesterase domain-containing protein</fullName>
    </submittedName>
</protein>
<keyword evidence="1" id="KW-0732">Signal</keyword>
<reference evidence="3" key="1">
    <citation type="submission" date="2017-02" db="UniProtKB">
        <authorList>
            <consortium name="WormBaseParasite"/>
        </authorList>
    </citation>
    <scope>IDENTIFICATION</scope>
</reference>
<organism evidence="2 3">
    <name type="scientific">Strongyloides papillosus</name>
    <name type="common">Intestinal threadworm</name>
    <dbReference type="NCBI Taxonomy" id="174720"/>
    <lineage>
        <taxon>Eukaryota</taxon>
        <taxon>Metazoa</taxon>
        <taxon>Ecdysozoa</taxon>
        <taxon>Nematoda</taxon>
        <taxon>Chromadorea</taxon>
        <taxon>Rhabditida</taxon>
        <taxon>Tylenchina</taxon>
        <taxon>Panagrolaimomorpha</taxon>
        <taxon>Strongyloidoidea</taxon>
        <taxon>Strongyloididae</taxon>
        <taxon>Strongyloides</taxon>
    </lineage>
</organism>
<dbReference type="Proteomes" id="UP000046392">
    <property type="component" value="Unplaced"/>
</dbReference>
<evidence type="ECO:0000313" key="3">
    <source>
        <dbReference type="WBParaSite" id="SPAL_0000461100.1"/>
    </source>
</evidence>
<evidence type="ECO:0000256" key="1">
    <source>
        <dbReference type="SAM" id="SignalP"/>
    </source>
</evidence>
<proteinExistence type="predicted"/>
<keyword evidence="2" id="KW-1185">Reference proteome</keyword>
<evidence type="ECO:0000313" key="2">
    <source>
        <dbReference type="Proteomes" id="UP000046392"/>
    </source>
</evidence>
<name>A0A0N5BF42_STREA</name>
<sequence length="93" mass="10710">MSILLLLLAVLLNCNIVVAQWPSWNPEVVVINRPTTTENNGIYRRIKYGYYTFPSNSHHDKWDSPPLNPPPAPWPPYPPSPPTWHSYSPSTNW</sequence>
<feature type="signal peptide" evidence="1">
    <location>
        <begin position="1"/>
        <end position="19"/>
    </location>
</feature>